<protein>
    <recommendedName>
        <fullName evidence="6">Translation initiation factor eIF2B subunit beta</fullName>
    </recommendedName>
    <alternativeName>
        <fullName evidence="7">eIF2B GDP-GTP exchange factor subunit beta</fullName>
    </alternativeName>
</protein>
<dbReference type="PANTHER" id="PTHR45859:SF1">
    <property type="entry name" value="TRANSLATION INITIATION FACTOR EIF-2B SUBUNIT BETA"/>
    <property type="match status" value="1"/>
</dbReference>
<dbReference type="InterPro" id="IPR000649">
    <property type="entry name" value="IF-2B-related"/>
</dbReference>
<name>A0A087TP91_STEMI</name>
<evidence type="ECO:0000256" key="9">
    <source>
        <dbReference type="RuleBase" id="RU003814"/>
    </source>
</evidence>
<dbReference type="InterPro" id="IPR051855">
    <property type="entry name" value="eIF2B_beta_subunit"/>
</dbReference>
<proteinExistence type="inferred from homology"/>
<evidence type="ECO:0000256" key="3">
    <source>
        <dbReference type="ARBA" id="ARBA00022490"/>
    </source>
</evidence>
<dbReference type="Proteomes" id="UP000054359">
    <property type="component" value="Unassembled WGS sequence"/>
</dbReference>
<comment type="similarity">
    <text evidence="2 9">Belongs to the eIF-2B alpha/beta/delta subunits family.</text>
</comment>
<evidence type="ECO:0000256" key="2">
    <source>
        <dbReference type="ARBA" id="ARBA00007251"/>
    </source>
</evidence>
<dbReference type="PANTHER" id="PTHR45859">
    <property type="entry name" value="TRANSLATION INITIATION FACTOR EIF-2B SUBUNIT BETA"/>
    <property type="match status" value="1"/>
</dbReference>
<evidence type="ECO:0000313" key="10">
    <source>
        <dbReference type="EMBL" id="KFM66930.1"/>
    </source>
</evidence>
<evidence type="ECO:0000313" key="11">
    <source>
        <dbReference type="Proteomes" id="UP000054359"/>
    </source>
</evidence>
<dbReference type="OrthoDB" id="269919at2759"/>
<keyword evidence="4 10" id="KW-0396">Initiation factor</keyword>
<accession>A0A087TP91</accession>
<dbReference type="GO" id="GO:0003743">
    <property type="term" value="F:translation initiation factor activity"/>
    <property type="evidence" value="ECO:0007669"/>
    <property type="project" value="UniProtKB-KW"/>
</dbReference>
<keyword evidence="11" id="KW-1185">Reference proteome</keyword>
<sequence>MATINVNESIDHFLNSVKKGQIKYSNEIACETVKLLEKIVTNSEWETAKDLMSIIRNIGKKLSESQTVHTVVNNMVKRVLKIIRDEYSSALGKDDEYEQQESLQKMLIAEEQMDFAEALGSLKKSIAANLRELMEELERSPQDIAAQSLEHIHFDEVIMTLGYSRTVEKFLKKAASKRKCQVFVAEASPFLGGHDLAKSLAESGIQTTLIQDAAIFAIMSRVNKVIVGTHSVMANGGLRALCGTHPLALAAKYHSVPFVVLAPMFKLTPQYVLSTDQEGFNHMLSPEDVVPFADGVLTGVEVINPAYDYVPPELVT</sequence>
<dbReference type="Gene3D" id="3.40.50.10470">
    <property type="entry name" value="Translation initiation factor eif-2b, domain 2"/>
    <property type="match status" value="1"/>
</dbReference>
<feature type="non-terminal residue" evidence="10">
    <location>
        <position position="316"/>
    </location>
</feature>
<dbReference type="GO" id="GO:0005829">
    <property type="term" value="C:cytosol"/>
    <property type="evidence" value="ECO:0007669"/>
    <property type="project" value="UniProtKB-SubCell"/>
</dbReference>
<evidence type="ECO:0000256" key="8">
    <source>
        <dbReference type="ARBA" id="ARBA00046432"/>
    </source>
</evidence>
<dbReference type="GO" id="GO:0005851">
    <property type="term" value="C:eukaryotic translation initiation factor 2B complex"/>
    <property type="evidence" value="ECO:0007669"/>
    <property type="project" value="TreeGrafter"/>
</dbReference>
<dbReference type="EMBL" id="KK116142">
    <property type="protein sequence ID" value="KFM66930.1"/>
    <property type="molecule type" value="Genomic_DNA"/>
</dbReference>
<dbReference type="AlphaFoldDB" id="A0A087TP91"/>
<dbReference type="SUPFAM" id="SSF100950">
    <property type="entry name" value="NagB/RpiA/CoA transferase-like"/>
    <property type="match status" value="1"/>
</dbReference>
<gene>
    <name evidence="10" type="ORF">X975_18269</name>
</gene>
<comment type="subunit">
    <text evidence="8">Component of the translation initiation factor 2B (eIF2B) complex which is a heterodecamer of two sets of five different subunits: alpha, beta, gamma, delta and epsilon. Subunits alpha, beta and delta comprise a regulatory subcomplex and subunits epsilon and gamma comprise a catalytic subcomplex. Within the complex, the hexameric regulatory complex resides at the center, with the two heterodimeric catalytic subcomplexes bound on opposite sides.</text>
</comment>
<keyword evidence="3" id="KW-0963">Cytoplasm</keyword>
<dbReference type="STRING" id="407821.A0A087TP91"/>
<comment type="subcellular location">
    <subcellularLocation>
        <location evidence="1">Cytoplasm</location>
        <location evidence="1">Cytosol</location>
    </subcellularLocation>
</comment>
<dbReference type="InterPro" id="IPR037171">
    <property type="entry name" value="NagB/RpiA_transferase-like"/>
</dbReference>
<evidence type="ECO:0000256" key="5">
    <source>
        <dbReference type="ARBA" id="ARBA00022917"/>
    </source>
</evidence>
<reference evidence="10 11" key="1">
    <citation type="submission" date="2013-11" db="EMBL/GenBank/DDBJ databases">
        <title>Genome sequencing of Stegodyphus mimosarum.</title>
        <authorList>
            <person name="Bechsgaard J."/>
        </authorList>
    </citation>
    <scope>NUCLEOTIDE SEQUENCE [LARGE SCALE GENOMIC DNA]</scope>
</reference>
<keyword evidence="5" id="KW-0648">Protein biosynthesis</keyword>
<dbReference type="Pfam" id="PF01008">
    <property type="entry name" value="IF-2B"/>
    <property type="match status" value="1"/>
</dbReference>
<dbReference type="GO" id="GO:0005085">
    <property type="term" value="F:guanyl-nucleotide exchange factor activity"/>
    <property type="evidence" value="ECO:0007669"/>
    <property type="project" value="TreeGrafter"/>
</dbReference>
<evidence type="ECO:0000256" key="4">
    <source>
        <dbReference type="ARBA" id="ARBA00022540"/>
    </source>
</evidence>
<dbReference type="OMA" id="SHSCAVA"/>
<organism evidence="10 11">
    <name type="scientific">Stegodyphus mimosarum</name>
    <name type="common">African social velvet spider</name>
    <dbReference type="NCBI Taxonomy" id="407821"/>
    <lineage>
        <taxon>Eukaryota</taxon>
        <taxon>Metazoa</taxon>
        <taxon>Ecdysozoa</taxon>
        <taxon>Arthropoda</taxon>
        <taxon>Chelicerata</taxon>
        <taxon>Arachnida</taxon>
        <taxon>Araneae</taxon>
        <taxon>Araneomorphae</taxon>
        <taxon>Entelegynae</taxon>
        <taxon>Eresoidea</taxon>
        <taxon>Eresidae</taxon>
        <taxon>Stegodyphus</taxon>
    </lineage>
</organism>
<evidence type="ECO:0000256" key="1">
    <source>
        <dbReference type="ARBA" id="ARBA00004514"/>
    </source>
</evidence>
<evidence type="ECO:0000256" key="7">
    <source>
        <dbReference type="ARBA" id="ARBA00044228"/>
    </source>
</evidence>
<dbReference type="InterPro" id="IPR042529">
    <property type="entry name" value="IF_2B-like_C"/>
</dbReference>
<evidence type="ECO:0000256" key="6">
    <source>
        <dbReference type="ARBA" id="ARBA00044122"/>
    </source>
</evidence>